<keyword evidence="2" id="KW-1185">Reference proteome</keyword>
<proteinExistence type="predicted"/>
<dbReference type="Proteomes" id="UP001055879">
    <property type="component" value="Linkage Group LG12"/>
</dbReference>
<evidence type="ECO:0000313" key="2">
    <source>
        <dbReference type="Proteomes" id="UP001055879"/>
    </source>
</evidence>
<protein>
    <submittedName>
        <fullName evidence="1">Uncharacterized protein</fullName>
    </submittedName>
</protein>
<organism evidence="1 2">
    <name type="scientific">Arctium lappa</name>
    <name type="common">Greater burdock</name>
    <name type="synonym">Lappa major</name>
    <dbReference type="NCBI Taxonomy" id="4217"/>
    <lineage>
        <taxon>Eukaryota</taxon>
        <taxon>Viridiplantae</taxon>
        <taxon>Streptophyta</taxon>
        <taxon>Embryophyta</taxon>
        <taxon>Tracheophyta</taxon>
        <taxon>Spermatophyta</taxon>
        <taxon>Magnoliopsida</taxon>
        <taxon>eudicotyledons</taxon>
        <taxon>Gunneridae</taxon>
        <taxon>Pentapetalae</taxon>
        <taxon>asterids</taxon>
        <taxon>campanulids</taxon>
        <taxon>Asterales</taxon>
        <taxon>Asteraceae</taxon>
        <taxon>Carduoideae</taxon>
        <taxon>Cardueae</taxon>
        <taxon>Arctiinae</taxon>
        <taxon>Arctium</taxon>
    </lineage>
</organism>
<dbReference type="EMBL" id="CM042058">
    <property type="protein sequence ID" value="KAI3685548.1"/>
    <property type="molecule type" value="Genomic_DNA"/>
</dbReference>
<sequence length="68" mass="7634">MNLPPCKIHRRSINDISFGFSTILRSSPPLISLRGSKVMKSGPNRRPRPSFASLGQGREDQWSSTYSE</sequence>
<accession>A0ACB8YK85</accession>
<reference evidence="2" key="1">
    <citation type="journal article" date="2022" name="Mol. Ecol. Resour.">
        <title>The genomes of chicory, endive, great burdock and yacon provide insights into Asteraceae palaeo-polyploidization history and plant inulin production.</title>
        <authorList>
            <person name="Fan W."/>
            <person name="Wang S."/>
            <person name="Wang H."/>
            <person name="Wang A."/>
            <person name="Jiang F."/>
            <person name="Liu H."/>
            <person name="Zhao H."/>
            <person name="Xu D."/>
            <person name="Zhang Y."/>
        </authorList>
    </citation>
    <scope>NUCLEOTIDE SEQUENCE [LARGE SCALE GENOMIC DNA]</scope>
    <source>
        <strain evidence="2">cv. Niubang</strain>
    </source>
</reference>
<comment type="caution">
    <text evidence="1">The sequence shown here is derived from an EMBL/GenBank/DDBJ whole genome shotgun (WGS) entry which is preliminary data.</text>
</comment>
<gene>
    <name evidence="1" type="ORF">L6452_34796</name>
</gene>
<reference evidence="1 2" key="2">
    <citation type="journal article" date="2022" name="Mol. Ecol. Resour.">
        <title>The genomes of chicory, endive, great burdock and yacon provide insights into Asteraceae paleo-polyploidization history and plant inulin production.</title>
        <authorList>
            <person name="Fan W."/>
            <person name="Wang S."/>
            <person name="Wang H."/>
            <person name="Wang A."/>
            <person name="Jiang F."/>
            <person name="Liu H."/>
            <person name="Zhao H."/>
            <person name="Xu D."/>
            <person name="Zhang Y."/>
        </authorList>
    </citation>
    <scope>NUCLEOTIDE SEQUENCE [LARGE SCALE GENOMIC DNA]</scope>
    <source>
        <strain evidence="2">cv. Niubang</strain>
    </source>
</reference>
<evidence type="ECO:0000313" key="1">
    <source>
        <dbReference type="EMBL" id="KAI3685548.1"/>
    </source>
</evidence>
<name>A0ACB8YK85_ARCLA</name>